<gene>
    <name evidence="11" type="primary">pip</name>
    <name evidence="11" type="ORF">DVK44_19560</name>
</gene>
<keyword evidence="4 8" id="KW-0031">Aminopeptidase</keyword>
<dbReference type="EC" id="3.4.11.5" evidence="8"/>
<comment type="similarity">
    <text evidence="3 8">Belongs to the peptidase S33 family.</text>
</comment>
<dbReference type="SUPFAM" id="SSF53474">
    <property type="entry name" value="alpha/beta-Hydrolases"/>
    <property type="match status" value="1"/>
</dbReference>
<evidence type="ECO:0000256" key="1">
    <source>
        <dbReference type="ARBA" id="ARBA00001585"/>
    </source>
</evidence>
<evidence type="ECO:0000256" key="3">
    <source>
        <dbReference type="ARBA" id="ARBA00010088"/>
    </source>
</evidence>
<dbReference type="PANTHER" id="PTHR43722">
    <property type="entry name" value="PROLINE IMINOPEPTIDASE"/>
    <property type="match status" value="1"/>
</dbReference>
<dbReference type="InterPro" id="IPR002410">
    <property type="entry name" value="Peptidase_S33"/>
</dbReference>
<dbReference type="Gene3D" id="3.40.50.1820">
    <property type="entry name" value="alpha/beta hydrolase"/>
    <property type="match status" value="1"/>
</dbReference>
<organism evidence="11 12">
    <name type="scientific">Streptomyces paludis</name>
    <dbReference type="NCBI Taxonomy" id="2282738"/>
    <lineage>
        <taxon>Bacteria</taxon>
        <taxon>Bacillati</taxon>
        <taxon>Actinomycetota</taxon>
        <taxon>Actinomycetes</taxon>
        <taxon>Kitasatosporales</taxon>
        <taxon>Streptomycetaceae</taxon>
        <taxon>Streptomyces</taxon>
    </lineage>
</organism>
<comment type="subcellular location">
    <subcellularLocation>
        <location evidence="2">Cytoplasm</location>
    </subcellularLocation>
</comment>
<evidence type="ECO:0000256" key="2">
    <source>
        <dbReference type="ARBA" id="ARBA00004496"/>
    </source>
</evidence>
<dbReference type="GO" id="GO:0004177">
    <property type="term" value="F:aminopeptidase activity"/>
    <property type="evidence" value="ECO:0007669"/>
    <property type="project" value="UniProtKB-KW"/>
</dbReference>
<evidence type="ECO:0000256" key="4">
    <source>
        <dbReference type="ARBA" id="ARBA00022438"/>
    </source>
</evidence>
<feature type="compositionally biased region" description="Acidic residues" evidence="9">
    <location>
        <begin position="1"/>
        <end position="10"/>
    </location>
</feature>
<dbReference type="OrthoDB" id="9796770at2"/>
<dbReference type="EMBL" id="CP031194">
    <property type="protein sequence ID" value="AXG79482.1"/>
    <property type="molecule type" value="Genomic_DNA"/>
</dbReference>
<dbReference type="PRINTS" id="PR00793">
    <property type="entry name" value="PROAMNOPTASE"/>
</dbReference>
<comment type="catalytic activity">
    <reaction evidence="1 8">
        <text>Release of N-terminal proline from a peptide.</text>
        <dbReference type="EC" id="3.4.11.5"/>
    </reaction>
</comment>
<dbReference type="RefSeq" id="WP_114660811.1">
    <property type="nucleotide sequence ID" value="NZ_CP031194.1"/>
</dbReference>
<dbReference type="NCBIfam" id="TIGR01249">
    <property type="entry name" value="pro_imino_pep_1"/>
    <property type="match status" value="1"/>
</dbReference>
<feature type="domain" description="AB hydrolase-1" evidence="10">
    <location>
        <begin position="46"/>
        <end position="336"/>
    </location>
</feature>
<proteinExistence type="inferred from homology"/>
<evidence type="ECO:0000256" key="7">
    <source>
        <dbReference type="ARBA" id="ARBA00022801"/>
    </source>
</evidence>
<dbReference type="GO" id="GO:0005737">
    <property type="term" value="C:cytoplasm"/>
    <property type="evidence" value="ECO:0007669"/>
    <property type="project" value="UniProtKB-SubCell"/>
</dbReference>
<keyword evidence="12" id="KW-1185">Reference proteome</keyword>
<dbReference type="InterPro" id="IPR000073">
    <property type="entry name" value="AB_hydrolase_1"/>
</dbReference>
<dbReference type="PANTHER" id="PTHR43722:SF1">
    <property type="entry name" value="PROLINE IMINOPEPTIDASE"/>
    <property type="match status" value="1"/>
</dbReference>
<name>A0A345HS08_9ACTN</name>
<keyword evidence="5" id="KW-0963">Cytoplasm</keyword>
<evidence type="ECO:0000313" key="11">
    <source>
        <dbReference type="EMBL" id="AXG79482.1"/>
    </source>
</evidence>
<feature type="region of interest" description="Disordered" evidence="9">
    <location>
        <begin position="1"/>
        <end position="22"/>
    </location>
</feature>
<dbReference type="KEGG" id="spad:DVK44_19560"/>
<evidence type="ECO:0000256" key="6">
    <source>
        <dbReference type="ARBA" id="ARBA00022670"/>
    </source>
</evidence>
<reference evidence="12" key="1">
    <citation type="submission" date="2018-07" db="EMBL/GenBank/DDBJ databases">
        <authorList>
            <person name="Zhao J."/>
        </authorList>
    </citation>
    <scope>NUCLEOTIDE SEQUENCE [LARGE SCALE GENOMIC DNA]</scope>
    <source>
        <strain evidence="12">GSSD-12</strain>
    </source>
</reference>
<dbReference type="InterPro" id="IPR005944">
    <property type="entry name" value="Pro_iminopeptidase"/>
</dbReference>
<dbReference type="GO" id="GO:0006508">
    <property type="term" value="P:proteolysis"/>
    <property type="evidence" value="ECO:0007669"/>
    <property type="project" value="UniProtKB-KW"/>
</dbReference>
<protein>
    <recommendedName>
        <fullName evidence="8">Proline iminopeptidase</fullName>
        <ecNumber evidence="8">3.4.11.5</ecNumber>
    </recommendedName>
</protein>
<dbReference type="InterPro" id="IPR029058">
    <property type="entry name" value="AB_hydrolase_fold"/>
</dbReference>
<keyword evidence="6 8" id="KW-0645">Protease</keyword>
<evidence type="ECO:0000256" key="9">
    <source>
        <dbReference type="SAM" id="MobiDB-lite"/>
    </source>
</evidence>
<evidence type="ECO:0000313" key="12">
    <source>
        <dbReference type="Proteomes" id="UP000253868"/>
    </source>
</evidence>
<sequence length="371" mass="40984">MTTADPDDPDPLYPPLDPHDQGLLDVGDGNLVHWEVCGNPHGKPALVVHGGPGSGCTPYARRYFDPYRYRTVLFDQRNCGRSTPHAGDPAYGPQNQWHQPHQADMRHNTTDHLIADMERLREHLGVDRWLLYGGSWGSTLLLAYAERHPERVSEIVISSVTTTRRSEIEWLYGGAGAVFPAEWHRFRTGAGLPADDPRTGWSGPAADRTAVVQETLRAYARLVESPDPDVRARATTDWVTWEDAVLSQEPNGSPTTYADRPPAAQRALVRICAHYFSQGAWLEEGALLRDAGRLAGIPGVLIHGRHDLGGPLGTAWELARAWPDARLIVVQDAGHKGSRTVRREIRAALDTYAHTDAHTYADLPDPARPQA</sequence>
<keyword evidence="7 8" id="KW-0378">Hydrolase</keyword>
<evidence type="ECO:0000259" key="10">
    <source>
        <dbReference type="Pfam" id="PF00561"/>
    </source>
</evidence>
<evidence type="ECO:0000256" key="8">
    <source>
        <dbReference type="RuleBase" id="RU003421"/>
    </source>
</evidence>
<evidence type="ECO:0000256" key="5">
    <source>
        <dbReference type="ARBA" id="ARBA00022490"/>
    </source>
</evidence>
<dbReference type="Pfam" id="PF00561">
    <property type="entry name" value="Abhydrolase_1"/>
    <property type="match status" value="1"/>
</dbReference>
<accession>A0A345HS08</accession>
<dbReference type="Proteomes" id="UP000253868">
    <property type="component" value="Chromosome"/>
</dbReference>
<dbReference type="AlphaFoldDB" id="A0A345HS08"/>